<gene>
    <name evidence="1" type="ORF">A2619_05860</name>
</gene>
<evidence type="ECO:0000313" key="1">
    <source>
        <dbReference type="EMBL" id="OGC76313.1"/>
    </source>
</evidence>
<name>A0A1F4X592_UNCKA</name>
<evidence type="ECO:0000313" key="2">
    <source>
        <dbReference type="Proteomes" id="UP000176815"/>
    </source>
</evidence>
<dbReference type="AlphaFoldDB" id="A0A1F4X592"/>
<dbReference type="Proteomes" id="UP000176815">
    <property type="component" value="Unassembled WGS sequence"/>
</dbReference>
<protein>
    <submittedName>
        <fullName evidence="1">Uncharacterized protein</fullName>
    </submittedName>
</protein>
<comment type="caution">
    <text evidence="1">The sequence shown here is derived from an EMBL/GenBank/DDBJ whole genome shotgun (WGS) entry which is preliminary data.</text>
</comment>
<proteinExistence type="predicted"/>
<organism evidence="1 2">
    <name type="scientific">candidate division WWE3 bacterium RIFOXYD1_FULL_39_9</name>
    <dbReference type="NCBI Taxonomy" id="1802649"/>
    <lineage>
        <taxon>Bacteria</taxon>
        <taxon>Katanobacteria</taxon>
    </lineage>
</organism>
<dbReference type="EMBL" id="MEWG01000046">
    <property type="protein sequence ID" value="OGC76313.1"/>
    <property type="molecule type" value="Genomic_DNA"/>
</dbReference>
<accession>A0A1F4X592</accession>
<reference evidence="1 2" key="1">
    <citation type="journal article" date="2016" name="Nat. Commun.">
        <title>Thousands of microbial genomes shed light on interconnected biogeochemical processes in an aquifer system.</title>
        <authorList>
            <person name="Anantharaman K."/>
            <person name="Brown C.T."/>
            <person name="Hug L.A."/>
            <person name="Sharon I."/>
            <person name="Castelle C.J."/>
            <person name="Probst A.J."/>
            <person name="Thomas B.C."/>
            <person name="Singh A."/>
            <person name="Wilkins M.J."/>
            <person name="Karaoz U."/>
            <person name="Brodie E.L."/>
            <person name="Williams K.H."/>
            <person name="Hubbard S.S."/>
            <person name="Banfield J.F."/>
        </authorList>
    </citation>
    <scope>NUCLEOTIDE SEQUENCE [LARGE SCALE GENOMIC DNA]</scope>
</reference>
<sequence length="175" mass="18051">MLRDSVSNFKFFQAVSPQDLAATDITGFDIDTQGYESLTFIINVGQLSHVNSVSYVQFVMQHADASTAGGAGTYAAVSITEVIGLASTITALSGGIVKSLGQLNSGLAASLGSAVHAVGYRGTRRYVRLNVDCVGAVCSAAAVSAAAIEITAMLGYPGDWPVVDNVEQAVDTNNV</sequence>